<sequence length="81" mass="8702">MSTALTLACLWVLAATGVAFLPMRVQRVVGLPLVIAVPVLLYLIAKTHGLLITLACVAAVVSMLRRPLAHLWKKLTGRQTA</sequence>
<evidence type="ECO:0000313" key="3">
    <source>
        <dbReference type="Proteomes" id="UP001348149"/>
    </source>
</evidence>
<protein>
    <submittedName>
        <fullName evidence="2">DUF2484 family protein</fullName>
    </submittedName>
</protein>
<evidence type="ECO:0000313" key="2">
    <source>
        <dbReference type="EMBL" id="MEC3863193.1"/>
    </source>
</evidence>
<reference evidence="2 3" key="1">
    <citation type="submission" date="2024-01" db="EMBL/GenBank/DDBJ databases">
        <title>Mesobacterium rodlantinim sp. nov., isolated from shallow sea hydrothermal systems off Kueishantao Island.</title>
        <authorList>
            <person name="Su Z."/>
            <person name="Tang K."/>
        </authorList>
    </citation>
    <scope>NUCLEOTIDE SEQUENCE [LARGE SCALE GENOMIC DNA]</scope>
    <source>
        <strain evidence="2 3">TK19101</strain>
    </source>
</reference>
<gene>
    <name evidence="2" type="ORF">VK792_18020</name>
</gene>
<organism evidence="2 3">
    <name type="scientific">Mesobacterium hydrothermale</name>
    <dbReference type="NCBI Taxonomy" id="3111907"/>
    <lineage>
        <taxon>Bacteria</taxon>
        <taxon>Pseudomonadati</taxon>
        <taxon>Pseudomonadota</taxon>
        <taxon>Alphaproteobacteria</taxon>
        <taxon>Rhodobacterales</taxon>
        <taxon>Roseobacteraceae</taxon>
        <taxon>Mesobacterium</taxon>
    </lineage>
</organism>
<keyword evidence="1" id="KW-1133">Transmembrane helix</keyword>
<dbReference type="RefSeq" id="WP_326299262.1">
    <property type="nucleotide sequence ID" value="NZ_JAYLLH010000041.1"/>
</dbReference>
<dbReference type="EMBL" id="JAYLLH010000041">
    <property type="protein sequence ID" value="MEC3863193.1"/>
    <property type="molecule type" value="Genomic_DNA"/>
</dbReference>
<accession>A0ABU6HL63</accession>
<name>A0ABU6HL63_9RHOB</name>
<keyword evidence="1" id="KW-0472">Membrane</keyword>
<dbReference type="InterPro" id="IPR018919">
    <property type="entry name" value="DUF2484"/>
</dbReference>
<dbReference type="Pfam" id="PF10658">
    <property type="entry name" value="DUF2484"/>
    <property type="match status" value="1"/>
</dbReference>
<feature type="transmembrane region" description="Helical" evidence="1">
    <location>
        <begin position="40"/>
        <end position="64"/>
    </location>
</feature>
<proteinExistence type="predicted"/>
<keyword evidence="1" id="KW-0812">Transmembrane</keyword>
<keyword evidence="3" id="KW-1185">Reference proteome</keyword>
<dbReference type="Proteomes" id="UP001348149">
    <property type="component" value="Unassembled WGS sequence"/>
</dbReference>
<comment type="caution">
    <text evidence="2">The sequence shown here is derived from an EMBL/GenBank/DDBJ whole genome shotgun (WGS) entry which is preliminary data.</text>
</comment>
<evidence type="ECO:0000256" key="1">
    <source>
        <dbReference type="SAM" id="Phobius"/>
    </source>
</evidence>